<dbReference type="STRING" id="402676.B6JVF4"/>
<dbReference type="Pfam" id="PF00454">
    <property type="entry name" value="PI3_PI4_kinase"/>
    <property type="match status" value="1"/>
</dbReference>
<accession>B6JVF4</accession>
<dbReference type="GO" id="GO:0031573">
    <property type="term" value="P:mitotic intra-S DNA damage checkpoint signaling"/>
    <property type="evidence" value="ECO:0007669"/>
    <property type="project" value="EnsemblFungi"/>
</dbReference>
<dbReference type="JaponicusDB" id="SJAG_00364">
    <property type="gene designation" value="rad3"/>
</dbReference>
<dbReference type="GO" id="GO:0000228">
    <property type="term" value="C:nuclear chromosome"/>
    <property type="evidence" value="ECO:0007669"/>
    <property type="project" value="EnsemblFungi"/>
</dbReference>
<dbReference type="SUPFAM" id="SSF56112">
    <property type="entry name" value="Protein kinase-like (PK-like)"/>
    <property type="match status" value="1"/>
</dbReference>
<dbReference type="SMART" id="SM01343">
    <property type="entry name" value="FATC"/>
    <property type="match status" value="1"/>
</dbReference>
<evidence type="ECO:0000256" key="3">
    <source>
        <dbReference type="ARBA" id="ARBA00012513"/>
    </source>
</evidence>
<evidence type="ECO:0000256" key="11">
    <source>
        <dbReference type="ARBA" id="ARBA00023242"/>
    </source>
</evidence>
<comment type="catalytic activity">
    <reaction evidence="12">
        <text>L-threonyl-[protein] + ATP = O-phospho-L-threonyl-[protein] + ADP + H(+)</text>
        <dbReference type="Rhea" id="RHEA:46608"/>
        <dbReference type="Rhea" id="RHEA-COMP:11060"/>
        <dbReference type="Rhea" id="RHEA-COMP:11605"/>
        <dbReference type="ChEBI" id="CHEBI:15378"/>
        <dbReference type="ChEBI" id="CHEBI:30013"/>
        <dbReference type="ChEBI" id="CHEBI:30616"/>
        <dbReference type="ChEBI" id="CHEBI:61977"/>
        <dbReference type="ChEBI" id="CHEBI:456216"/>
        <dbReference type="EC" id="2.7.11.1"/>
    </reaction>
</comment>
<sequence length="2390" mass="273464">MNSNINTKAESLTLSQQSFDDRNAFQQLLDEVLDVKKCSNSFADFSNAEVSLQLIQVLVEAGLLPFLDKKKAENVRNSLFLRQAEQSLDALLLVITAKPALLNSTKSSIVFLEWLFPRTIFLYSLESLIPIYDKLCGFHLQLLYLVNEHAQLSMHAVWLEEEWKRYIEYSFGALVSLSKSQSVVPLYSAAPNFLMSNRTKKDDFLIALDTRSAATCFFLQASSVLAKYLPHSQLKPTDMLYIQHWDWLKQHVFHLLLMQKLNEFEPAVQLSMYFRVLDVLVCFSLKYMLLKAPLCIRSRNYILSISKAAFQLRESVKVDAEFTVSIMFVYFCAFQTLYPEHLTSAASEIMSLAVHYKEMTEDAQTDARKCANILMRCLKHKDSNFFHALQAETDVSLENPFCKYFNNVILLRFVRYFYSTLSDSPLGEFTNLKANQDVSSLYSIGKWVSNHNQAFEKRFEDELKSKVTSFLENTTELLVEDLQLFATIHCSEKLNTSSKYDTKVHTHYCWLCDSPQRIKFSTSAETEVLRKIPTEQKILDAYWRWTNHSNTFIALADSDSGKRCLQMLFSSVRMLRMSAGRILPRFFSSFYTHEDIVSPTENRIMILETLKNLASGSHSKFLETTIMAWAHIAEVAEGEELHLILLQLIEFIVEGDTFHQGVAVSCLHNVARRRDVTIWQLFSPYWRTVCVMIIKSVTHKPGIVKLFAETMGITDNDFLTRTQAYTVPYLVLTKNRAVIQKIAEASHNTVSSLCLSNMPKILATFLTSESANVEESVMLLLTLASSDFEKIDLSRLLRSDPISVTVELLQLCHKEAQVSQVINAITKVAILVSPSLNEKNVNEETLLLDFFNNHILGILAEFSNIINNLRGKASINEKTRTIIGMKEMIQFAGSATKLGLPQITSCLQSAFQDNTLRSYALEAWLALLLSIDGPEYLSLASLSLVLLPSMYPKISKKEKIIVVKVIDYIAKDPMDNIEQLRPVLPVSFASECFSETSRDSFSKIQVDDFHLNIEDIMQCCRNEHESVCLLGLQKLASYLQTKEAFLQSLITVDVIDPLINRLLRCLLDCCLKFAHSNDEISFLAAKNLGILGAIDPNRADAQKRIGGFLMLDNFENGEECLKFITRFIQDQLIPAFITTTDTKAQSFLAYALQELLHLGGFRSAVIGSQKRSTKSVEAQYWNSLPDSSKRVLIPFLNSKYHLTSSLKPRISFPIYSETTTFTYWIQSFCLKLMQYYHSKNADRIFSICAKVIKDQETSISRFLFPFLLLNAVLTESADELKLISTELKMVVFQKRPERTNRESMQRYTTFLKCFFEVVDYFNNWLRARRRRSWEERSAKARRENRYMSVDDAVSEEATVVRVDSFLSQFPVEKLGLVSLFCGFHARALFYWEQHLRMSKEKTPSSVTENDYRILQEIYSGIDDPDGIEAISFNFHNYSLDQQIILHENSENWDSALTCYELSYEKQPKNDILKVGMLNCLLQAGHYESVINNAKHISSLVEEPSRSTVLNLAIEAAWSALLKDKLQELVTSSSSVSFDTKVGRLFLNYLSNMHDQAEFDQLIRTLYTDATIAIANTGANSSYDCYDILSKLHAIHDFSVISSYTLSKTPIPEDVASVFKTRLECVVPYGKFKQRILSAQLVGFSRGSKNSVYQAPTHLEIAKLARKNQQMQRAYNSILRAMSLNKAMAAVEHSRWWWHQGQRRKAIAELQSSFDASLFESADVLSMHSISALSSTSSNESKGSVVKGKALLTLTKWLGEAGQLGLKDLEVYYYKAVNIYPEWEKSHYYLAHHRVSMLEEEKKLPPGKKSEKFLTGELVTRIINEYGRSLYYGTKHIYESMPKLLTLWLDFGAEELQLSEEEGDSYFREHIIASRKKSLELINSNIVRLGLKIPQYLFLTALSQMISRICHPNQKVYRVLEHLISLVISAYPKETLWQLMAATKSTSHKRSVRGKSILNLLYSKKKNQPENLEMKKLCQSAVCLTDKLLDLCNVRLDTRAVKLSLKGHFRISLNSPVDLVIPAQSFMNITLPSKGIVYHQYHPFPNNQPTIEGFEDEVDIMNSLQKPRKVTIRGTNGKMYHFLCKPKDDLRKDARLMELNNVINKILRKDQAASRRKLNIRTYVVIPLNEECGFIEWVNNTRPFRDILLKIYKQKNVPIPYQELRANLDMALQTPNPAKIFEEKILPRFPSVFHEWFMEAFPEPSSWVKSRQNYSRTLAVMSMVGYVLGLGDRHGENILFDELNGDAIHVDFNCLFEKGLTFAKPEKVPFRLTHNMVDAMGPTGYEGSFRKSSEITMRLLRSNQNTLMSVLESFLYDPLVEWNRRGQNSLSGGLEQNEATQVLAKIRRKLQGYIGEEPLPLSVEGQVQELIKEAVSSDNLVQMYIGWAAYF</sequence>
<evidence type="ECO:0000259" key="16">
    <source>
        <dbReference type="PROSITE" id="PS51190"/>
    </source>
</evidence>
<evidence type="ECO:0000259" key="15">
    <source>
        <dbReference type="PROSITE" id="PS51189"/>
    </source>
</evidence>
<evidence type="ECO:0000256" key="9">
    <source>
        <dbReference type="ARBA" id="ARBA00022840"/>
    </source>
</evidence>
<dbReference type="Gene3D" id="3.30.1010.10">
    <property type="entry name" value="Phosphatidylinositol 3-kinase Catalytic Subunit, Chain A, domain 4"/>
    <property type="match status" value="1"/>
</dbReference>
<dbReference type="GO" id="GO:0006281">
    <property type="term" value="P:DNA repair"/>
    <property type="evidence" value="ECO:0000318"/>
    <property type="project" value="GO_Central"/>
</dbReference>
<keyword evidence="11" id="KW-0539">Nucleus</keyword>
<evidence type="ECO:0000313" key="19">
    <source>
        <dbReference type="Proteomes" id="UP000001744"/>
    </source>
</evidence>
<dbReference type="GO" id="GO:0140445">
    <property type="term" value="C:chromosome, telomeric repeat region"/>
    <property type="evidence" value="ECO:0007669"/>
    <property type="project" value="EnsemblFungi"/>
</dbReference>
<keyword evidence="5" id="KW-0808">Transferase</keyword>
<dbReference type="PANTHER" id="PTHR11139:SF125">
    <property type="entry name" value="SERINE_THREONINE-PROTEIN KINASE MEC1"/>
    <property type="match status" value="1"/>
</dbReference>
<evidence type="ECO:0000256" key="13">
    <source>
        <dbReference type="ARBA" id="ARBA00048679"/>
    </source>
</evidence>
<evidence type="ECO:0000256" key="1">
    <source>
        <dbReference type="ARBA" id="ARBA00004123"/>
    </source>
</evidence>
<comment type="subcellular location">
    <subcellularLocation>
        <location evidence="1">Nucleus</location>
    </subcellularLocation>
</comment>
<dbReference type="PROSITE" id="PS50290">
    <property type="entry name" value="PI3_4_KINASE_3"/>
    <property type="match status" value="1"/>
</dbReference>
<dbReference type="VEuPathDB" id="FungiDB:SJAG_00364"/>
<dbReference type="GO" id="GO:0070310">
    <property type="term" value="C:ATR-ATRIP complex"/>
    <property type="evidence" value="ECO:0007669"/>
    <property type="project" value="EnsemblFungi"/>
</dbReference>
<dbReference type="InterPro" id="IPR036940">
    <property type="entry name" value="PI3/4_kinase_cat_sf"/>
</dbReference>
<dbReference type="Pfam" id="PF02260">
    <property type="entry name" value="FATC"/>
    <property type="match status" value="1"/>
</dbReference>
<dbReference type="Pfam" id="PF08064">
    <property type="entry name" value="UME"/>
    <property type="match status" value="1"/>
</dbReference>
<dbReference type="FunFam" id="1.10.1070.11:FF:000031">
    <property type="entry name" value="Phosphatidyl inositol 3-kinase"/>
    <property type="match status" value="1"/>
</dbReference>
<dbReference type="CDD" id="cd00892">
    <property type="entry name" value="PIKKc_ATR"/>
    <property type="match status" value="1"/>
</dbReference>
<comment type="similarity">
    <text evidence="2">Belongs to the PI3/PI4-kinase family. ATM subfamily.</text>
</comment>
<feature type="domain" description="PI3K/PI4K catalytic" evidence="14">
    <location>
        <begin position="2053"/>
        <end position="2374"/>
    </location>
</feature>
<dbReference type="InterPro" id="IPR003151">
    <property type="entry name" value="PIK-rel_kinase_FAT"/>
</dbReference>
<dbReference type="SMART" id="SM00146">
    <property type="entry name" value="PI3Kc"/>
    <property type="match status" value="1"/>
</dbReference>
<dbReference type="HOGENOM" id="CLU_000178_4_0_1"/>
<dbReference type="InterPro" id="IPR011009">
    <property type="entry name" value="Kinase-like_dom_sf"/>
</dbReference>
<dbReference type="Pfam" id="PF02259">
    <property type="entry name" value="FAT"/>
    <property type="match status" value="1"/>
</dbReference>
<evidence type="ECO:0000313" key="18">
    <source>
        <dbReference type="JaponicusDB" id="SJAG_00364"/>
    </source>
</evidence>
<organism evidence="17 19">
    <name type="scientific">Schizosaccharomyces japonicus (strain yFS275 / FY16936)</name>
    <name type="common">Fission yeast</name>
    <dbReference type="NCBI Taxonomy" id="402676"/>
    <lineage>
        <taxon>Eukaryota</taxon>
        <taxon>Fungi</taxon>
        <taxon>Dikarya</taxon>
        <taxon>Ascomycota</taxon>
        <taxon>Taphrinomycotina</taxon>
        <taxon>Schizosaccharomycetes</taxon>
        <taxon>Schizosaccharomycetales</taxon>
        <taxon>Schizosaccharomycetaceae</taxon>
        <taxon>Schizosaccharomyces</taxon>
    </lineage>
</organism>
<dbReference type="GO" id="GO:0000077">
    <property type="term" value="P:DNA damage checkpoint signaling"/>
    <property type="evidence" value="ECO:0000318"/>
    <property type="project" value="GO_Central"/>
</dbReference>
<dbReference type="GeneID" id="7049511"/>
<comment type="catalytic activity">
    <reaction evidence="13">
        <text>L-seryl-[protein] + ATP = O-phospho-L-seryl-[protein] + ADP + H(+)</text>
        <dbReference type="Rhea" id="RHEA:17989"/>
        <dbReference type="Rhea" id="RHEA-COMP:9863"/>
        <dbReference type="Rhea" id="RHEA-COMP:11604"/>
        <dbReference type="ChEBI" id="CHEBI:15378"/>
        <dbReference type="ChEBI" id="CHEBI:29999"/>
        <dbReference type="ChEBI" id="CHEBI:30616"/>
        <dbReference type="ChEBI" id="CHEBI:83421"/>
        <dbReference type="ChEBI" id="CHEBI:456216"/>
        <dbReference type="EC" id="2.7.11.1"/>
    </reaction>
</comment>
<evidence type="ECO:0000256" key="7">
    <source>
        <dbReference type="ARBA" id="ARBA00022763"/>
    </source>
</evidence>
<proteinExistence type="inferred from homology"/>
<dbReference type="InterPro" id="IPR011990">
    <property type="entry name" value="TPR-like_helical_dom_sf"/>
</dbReference>
<dbReference type="GO" id="GO:0005730">
    <property type="term" value="C:nucleolus"/>
    <property type="evidence" value="ECO:0007669"/>
    <property type="project" value="EnsemblFungi"/>
</dbReference>
<evidence type="ECO:0000256" key="10">
    <source>
        <dbReference type="ARBA" id="ARBA00023204"/>
    </source>
</evidence>
<dbReference type="InterPro" id="IPR056802">
    <property type="entry name" value="ATR-like_M-HEAT"/>
</dbReference>
<dbReference type="InterPro" id="IPR014009">
    <property type="entry name" value="PIK_FAT"/>
</dbReference>
<dbReference type="InterPro" id="IPR050517">
    <property type="entry name" value="DDR_Repair_Kinase"/>
</dbReference>
<keyword evidence="6" id="KW-0547">Nucleotide-binding</keyword>
<evidence type="ECO:0000256" key="8">
    <source>
        <dbReference type="ARBA" id="ARBA00022777"/>
    </source>
</evidence>
<dbReference type="RefSeq" id="XP_002171648.1">
    <property type="nucleotide sequence ID" value="XM_002171612.2"/>
</dbReference>
<dbReference type="SUPFAM" id="SSF48371">
    <property type="entry name" value="ARM repeat"/>
    <property type="match status" value="1"/>
</dbReference>
<dbReference type="InterPro" id="IPR057564">
    <property type="entry name" value="HEAT_ATR"/>
</dbReference>
<evidence type="ECO:0000256" key="12">
    <source>
        <dbReference type="ARBA" id="ARBA00047899"/>
    </source>
</evidence>
<dbReference type="GO" id="GO:0033315">
    <property type="term" value="P:meiotic G2/MI DNA replication checkpoint signaling"/>
    <property type="evidence" value="ECO:0007669"/>
    <property type="project" value="EnsemblFungi"/>
</dbReference>
<reference evidence="17 19" key="1">
    <citation type="journal article" date="2011" name="Science">
        <title>Comparative functional genomics of the fission yeasts.</title>
        <authorList>
            <person name="Rhind N."/>
            <person name="Chen Z."/>
            <person name="Yassour M."/>
            <person name="Thompson D.A."/>
            <person name="Haas B.J."/>
            <person name="Habib N."/>
            <person name="Wapinski I."/>
            <person name="Roy S."/>
            <person name="Lin M.F."/>
            <person name="Heiman D.I."/>
            <person name="Young S.K."/>
            <person name="Furuya K."/>
            <person name="Guo Y."/>
            <person name="Pidoux A."/>
            <person name="Chen H.M."/>
            <person name="Robbertse B."/>
            <person name="Goldberg J.M."/>
            <person name="Aoki K."/>
            <person name="Bayne E.H."/>
            <person name="Berlin A.M."/>
            <person name="Desjardins C.A."/>
            <person name="Dobbs E."/>
            <person name="Dukaj L."/>
            <person name="Fan L."/>
            <person name="FitzGerald M.G."/>
            <person name="French C."/>
            <person name="Gujja S."/>
            <person name="Hansen K."/>
            <person name="Keifenheim D."/>
            <person name="Levin J.Z."/>
            <person name="Mosher R.A."/>
            <person name="Mueller C.A."/>
            <person name="Pfiffner J."/>
            <person name="Priest M."/>
            <person name="Russ C."/>
            <person name="Smialowska A."/>
            <person name="Swoboda P."/>
            <person name="Sykes S.M."/>
            <person name="Vaughn M."/>
            <person name="Vengrova S."/>
            <person name="Yoder R."/>
            <person name="Zeng Q."/>
            <person name="Allshire R."/>
            <person name="Baulcombe D."/>
            <person name="Birren B.W."/>
            <person name="Brown W."/>
            <person name="Ekwall K."/>
            <person name="Kellis M."/>
            <person name="Leatherwood J."/>
            <person name="Levin H."/>
            <person name="Margalit H."/>
            <person name="Martienssen R."/>
            <person name="Nieduszynski C.A."/>
            <person name="Spatafora J.W."/>
            <person name="Friedman N."/>
            <person name="Dalgaard J.Z."/>
            <person name="Baumann P."/>
            <person name="Niki H."/>
            <person name="Regev A."/>
            <person name="Nusbaum C."/>
        </authorList>
    </citation>
    <scope>NUCLEOTIDE SEQUENCE [LARGE SCALE GENOMIC DNA]</scope>
    <source>
        <strain evidence="19">yFS275 / FY16936</strain>
    </source>
</reference>
<dbReference type="EC" id="2.7.11.1" evidence="3"/>
<dbReference type="InterPro" id="IPR012993">
    <property type="entry name" value="UME"/>
</dbReference>
<dbReference type="GO" id="GO:0007095">
    <property type="term" value="P:mitotic G2 DNA damage checkpoint signaling"/>
    <property type="evidence" value="ECO:0007669"/>
    <property type="project" value="EnsemblFungi"/>
</dbReference>
<dbReference type="GO" id="GO:0000723">
    <property type="term" value="P:telomere maintenance"/>
    <property type="evidence" value="ECO:0000318"/>
    <property type="project" value="GO_Central"/>
</dbReference>
<gene>
    <name evidence="18" type="primary">rad3</name>
    <name evidence="17" type="ORF">SJAG_00364</name>
</gene>
<keyword evidence="9" id="KW-0067">ATP-binding</keyword>
<dbReference type="GO" id="GO:0005524">
    <property type="term" value="F:ATP binding"/>
    <property type="evidence" value="ECO:0007669"/>
    <property type="project" value="UniProtKB-KW"/>
</dbReference>
<dbReference type="PROSITE" id="PS51189">
    <property type="entry name" value="FAT"/>
    <property type="match status" value="1"/>
</dbReference>
<name>B6JVF4_SCHJY</name>
<feature type="domain" description="FAT" evidence="15">
    <location>
        <begin position="1373"/>
        <end position="1944"/>
    </location>
</feature>
<dbReference type="OrthoDB" id="381190at2759"/>
<feature type="domain" description="FATC" evidence="16">
    <location>
        <begin position="2358"/>
        <end position="2390"/>
    </location>
</feature>
<dbReference type="PROSITE" id="PS00916">
    <property type="entry name" value="PI3_4_KINASE_2"/>
    <property type="match status" value="1"/>
</dbReference>
<dbReference type="GO" id="GO:0000785">
    <property type="term" value="C:chromatin"/>
    <property type="evidence" value="ECO:0007669"/>
    <property type="project" value="EnsemblFungi"/>
</dbReference>
<dbReference type="GO" id="GO:0051598">
    <property type="term" value="P:meiotic recombination checkpoint signaling"/>
    <property type="evidence" value="ECO:0007669"/>
    <property type="project" value="EnsemblFungi"/>
</dbReference>
<dbReference type="PROSITE" id="PS51190">
    <property type="entry name" value="FATC"/>
    <property type="match status" value="1"/>
</dbReference>
<keyword evidence="7" id="KW-0227">DNA damage</keyword>
<dbReference type="GO" id="GO:0005694">
    <property type="term" value="C:chromosome"/>
    <property type="evidence" value="ECO:0000318"/>
    <property type="project" value="GO_Central"/>
</dbReference>
<dbReference type="GO" id="GO:0033314">
    <property type="term" value="P:mitotic DNA replication checkpoint signaling"/>
    <property type="evidence" value="ECO:0007669"/>
    <property type="project" value="EnsemblFungi"/>
</dbReference>
<dbReference type="GO" id="GO:0005634">
    <property type="term" value="C:nucleus"/>
    <property type="evidence" value="ECO:0000318"/>
    <property type="project" value="GO_Central"/>
</dbReference>
<dbReference type="Proteomes" id="UP000001744">
    <property type="component" value="Unassembled WGS sequence"/>
</dbReference>
<dbReference type="OMA" id="SMYIGWC"/>
<dbReference type="PANTHER" id="PTHR11139">
    <property type="entry name" value="ATAXIA TELANGIECTASIA MUTATED ATM -RELATED"/>
    <property type="match status" value="1"/>
</dbReference>
<evidence type="ECO:0000313" key="17">
    <source>
        <dbReference type="EMBL" id="EEB05355.1"/>
    </source>
</evidence>
<dbReference type="InterPro" id="IPR018936">
    <property type="entry name" value="PI3/4_kinase_CS"/>
</dbReference>
<dbReference type="GO" id="GO:1904514">
    <property type="term" value="P:positive regulation of initiation of premeiotic DNA replication"/>
    <property type="evidence" value="ECO:0007669"/>
    <property type="project" value="EnsemblFungi"/>
</dbReference>
<dbReference type="InterPro" id="IPR003152">
    <property type="entry name" value="FATC_dom"/>
</dbReference>
<evidence type="ECO:0000256" key="2">
    <source>
        <dbReference type="ARBA" id="ARBA00010769"/>
    </source>
</evidence>
<dbReference type="InterPro" id="IPR016024">
    <property type="entry name" value="ARM-type_fold"/>
</dbReference>
<evidence type="ECO:0000256" key="6">
    <source>
        <dbReference type="ARBA" id="ARBA00022741"/>
    </source>
</evidence>
<dbReference type="Pfam" id="PF23593">
    <property type="entry name" value="HEAT_ATR"/>
    <property type="match status" value="1"/>
</dbReference>
<dbReference type="Gene3D" id="1.10.1070.11">
    <property type="entry name" value="Phosphatidylinositol 3-/4-kinase, catalytic domain"/>
    <property type="match status" value="1"/>
</dbReference>
<dbReference type="GO" id="GO:0004674">
    <property type="term" value="F:protein serine/threonine kinase activity"/>
    <property type="evidence" value="ECO:0000318"/>
    <property type="project" value="GO_Central"/>
</dbReference>
<dbReference type="SUPFAM" id="SSF48452">
    <property type="entry name" value="TPR-like"/>
    <property type="match status" value="1"/>
</dbReference>
<protein>
    <recommendedName>
        <fullName evidence="3">non-specific serine/threonine protein kinase</fullName>
        <ecNumber evidence="3">2.7.11.1</ecNumber>
    </recommendedName>
</protein>
<dbReference type="InterPro" id="IPR000403">
    <property type="entry name" value="PI3/4_kinase_cat_dom"/>
</dbReference>
<dbReference type="Pfam" id="PF25030">
    <property type="entry name" value="M-HEAT_ATR"/>
    <property type="match status" value="1"/>
</dbReference>
<evidence type="ECO:0000256" key="5">
    <source>
        <dbReference type="ARBA" id="ARBA00022679"/>
    </source>
</evidence>
<keyword evidence="8 17" id="KW-0418">Kinase</keyword>
<keyword evidence="19" id="KW-1185">Reference proteome</keyword>
<keyword evidence="10" id="KW-0234">DNA repair</keyword>
<dbReference type="SMART" id="SM00802">
    <property type="entry name" value="UME"/>
    <property type="match status" value="1"/>
</dbReference>
<keyword evidence="4" id="KW-0723">Serine/threonine-protein kinase</keyword>
<evidence type="ECO:0000259" key="14">
    <source>
        <dbReference type="PROSITE" id="PS50290"/>
    </source>
</evidence>
<evidence type="ECO:0000256" key="4">
    <source>
        <dbReference type="ARBA" id="ARBA00022527"/>
    </source>
</evidence>
<dbReference type="EMBL" id="KE651166">
    <property type="protein sequence ID" value="EEB05355.1"/>
    <property type="molecule type" value="Genomic_DNA"/>
</dbReference>
<dbReference type="eggNOG" id="KOG0890">
    <property type="taxonomic scope" value="Eukaryota"/>
</dbReference>